<reference evidence="1" key="2">
    <citation type="journal article" date="2015" name="Fish Shellfish Immunol.">
        <title>Early steps in the European eel (Anguilla anguilla)-Vibrio vulnificus interaction in the gills: Role of the RtxA13 toxin.</title>
        <authorList>
            <person name="Callol A."/>
            <person name="Pajuelo D."/>
            <person name="Ebbesson L."/>
            <person name="Teles M."/>
            <person name="MacKenzie S."/>
            <person name="Amaro C."/>
        </authorList>
    </citation>
    <scope>NUCLEOTIDE SEQUENCE</scope>
</reference>
<dbReference type="AlphaFoldDB" id="A0A0E9R184"/>
<organism evidence="1">
    <name type="scientific">Anguilla anguilla</name>
    <name type="common">European freshwater eel</name>
    <name type="synonym">Muraena anguilla</name>
    <dbReference type="NCBI Taxonomy" id="7936"/>
    <lineage>
        <taxon>Eukaryota</taxon>
        <taxon>Metazoa</taxon>
        <taxon>Chordata</taxon>
        <taxon>Craniata</taxon>
        <taxon>Vertebrata</taxon>
        <taxon>Euteleostomi</taxon>
        <taxon>Actinopterygii</taxon>
        <taxon>Neopterygii</taxon>
        <taxon>Teleostei</taxon>
        <taxon>Anguilliformes</taxon>
        <taxon>Anguillidae</taxon>
        <taxon>Anguilla</taxon>
    </lineage>
</organism>
<dbReference type="EMBL" id="GBXM01085713">
    <property type="protein sequence ID" value="JAH22864.1"/>
    <property type="molecule type" value="Transcribed_RNA"/>
</dbReference>
<evidence type="ECO:0000313" key="1">
    <source>
        <dbReference type="EMBL" id="JAH22864.1"/>
    </source>
</evidence>
<reference evidence="1" key="1">
    <citation type="submission" date="2014-11" db="EMBL/GenBank/DDBJ databases">
        <authorList>
            <person name="Amaro Gonzalez C."/>
        </authorList>
    </citation>
    <scope>NUCLEOTIDE SEQUENCE</scope>
</reference>
<accession>A0A0E9R184</accession>
<sequence>MLKSMRSISFIYTSAEFTTTFVLPLQLLAFVVQSRASYTKLSQTDAFV</sequence>
<protein>
    <submittedName>
        <fullName evidence="1">Uncharacterized protein</fullName>
    </submittedName>
</protein>
<name>A0A0E9R184_ANGAN</name>
<proteinExistence type="predicted"/>